<comment type="caution">
    <text evidence="2">The sequence shown here is derived from an EMBL/GenBank/DDBJ whole genome shotgun (WGS) entry which is preliminary data.</text>
</comment>
<dbReference type="Pfam" id="PF08242">
    <property type="entry name" value="Methyltransf_12"/>
    <property type="match status" value="1"/>
</dbReference>
<accession>A0ABV2MX41</accession>
<name>A0ABV2MX41_9HYPH</name>
<dbReference type="InterPro" id="IPR050723">
    <property type="entry name" value="CFA/CMAS"/>
</dbReference>
<evidence type="ECO:0000259" key="1">
    <source>
        <dbReference type="Pfam" id="PF08242"/>
    </source>
</evidence>
<dbReference type="Proteomes" id="UP001549076">
    <property type="component" value="Unassembled WGS sequence"/>
</dbReference>
<dbReference type="RefSeq" id="WP_354193700.1">
    <property type="nucleotide sequence ID" value="NZ_JBEPML010000004.1"/>
</dbReference>
<dbReference type="CDD" id="cd02440">
    <property type="entry name" value="AdoMet_MTases"/>
    <property type="match status" value="1"/>
</dbReference>
<dbReference type="SUPFAM" id="SSF53335">
    <property type="entry name" value="S-adenosyl-L-methionine-dependent methyltransferases"/>
    <property type="match status" value="1"/>
</dbReference>
<dbReference type="EMBL" id="JBEPML010000004">
    <property type="protein sequence ID" value="MET3791370.1"/>
    <property type="molecule type" value="Genomic_DNA"/>
</dbReference>
<feature type="domain" description="Methyltransferase type 12" evidence="1">
    <location>
        <begin position="51"/>
        <end position="155"/>
    </location>
</feature>
<evidence type="ECO:0000313" key="3">
    <source>
        <dbReference type="Proteomes" id="UP001549076"/>
    </source>
</evidence>
<dbReference type="InterPro" id="IPR029063">
    <property type="entry name" value="SAM-dependent_MTases_sf"/>
</dbReference>
<dbReference type="PANTHER" id="PTHR43667">
    <property type="entry name" value="CYCLOPROPANE-FATTY-ACYL-PHOSPHOLIPID SYNTHASE"/>
    <property type="match status" value="1"/>
</dbReference>
<organism evidence="2 3">
    <name type="scientific">Aquamicrobium terrae</name>
    <dbReference type="NCBI Taxonomy" id="1324945"/>
    <lineage>
        <taxon>Bacteria</taxon>
        <taxon>Pseudomonadati</taxon>
        <taxon>Pseudomonadota</taxon>
        <taxon>Alphaproteobacteria</taxon>
        <taxon>Hyphomicrobiales</taxon>
        <taxon>Phyllobacteriaceae</taxon>
        <taxon>Aquamicrobium</taxon>
    </lineage>
</organism>
<evidence type="ECO:0000313" key="2">
    <source>
        <dbReference type="EMBL" id="MET3791370.1"/>
    </source>
</evidence>
<gene>
    <name evidence="2" type="ORF">ABID37_001578</name>
</gene>
<dbReference type="InterPro" id="IPR013217">
    <property type="entry name" value="Methyltransf_12"/>
</dbReference>
<proteinExistence type="predicted"/>
<keyword evidence="3" id="KW-1185">Reference proteome</keyword>
<protein>
    <submittedName>
        <fullName evidence="2">S-adenosylmethionine-diacylgycerolhomoserine-N-methyltransferase</fullName>
    </submittedName>
</protein>
<sequence length="231" mass="24988">MTASLDHGALMDRVYRLQRRFGFYDATRKYYLLGRDPMLAGLAPPPGGTVLEIGCGTGRNLVKAARAWPQVRFHGIDISGEMLAAAGGAVARAGLQDKVRLALADAIAFDPHRSFGGWNGHGYDRIFISYAVSMIPQWRRAMEGAAQLLSPGGELHIADFGNMAALPAWTRKAMQGWLRWYHVTPRPDLFEAAAGIAATLGGSSEALSLHRGFSWLAIIRKPLAKGAGPHP</sequence>
<dbReference type="PANTHER" id="PTHR43667:SF2">
    <property type="entry name" value="FATTY ACID C-METHYL TRANSFERASE"/>
    <property type="match status" value="1"/>
</dbReference>
<dbReference type="Gene3D" id="3.40.50.150">
    <property type="entry name" value="Vaccinia Virus protein VP39"/>
    <property type="match status" value="1"/>
</dbReference>
<reference evidence="2 3" key="1">
    <citation type="submission" date="2024-06" db="EMBL/GenBank/DDBJ databases">
        <title>Genomic Encyclopedia of Type Strains, Phase IV (KMG-IV): sequencing the most valuable type-strain genomes for metagenomic binning, comparative biology and taxonomic classification.</title>
        <authorList>
            <person name="Goeker M."/>
        </authorList>
    </citation>
    <scope>NUCLEOTIDE SEQUENCE [LARGE SCALE GENOMIC DNA]</scope>
    <source>
        <strain evidence="2 3">DSM 27865</strain>
    </source>
</reference>